<accession>A0AA42I1H8</accession>
<evidence type="ECO:0000313" key="1">
    <source>
        <dbReference type="EMBL" id="MDH0364260.1"/>
    </source>
</evidence>
<proteinExistence type="predicted"/>
<dbReference type="EMBL" id="JAODZU010000018">
    <property type="protein sequence ID" value="MDH0364260.1"/>
    <property type="molecule type" value="Genomic_DNA"/>
</dbReference>
<dbReference type="AlphaFoldDB" id="A0AA42I1H8"/>
<protein>
    <submittedName>
        <fullName evidence="1">Uncharacterized protein</fullName>
    </submittedName>
</protein>
<dbReference type="RefSeq" id="WP_042412989.1">
    <property type="nucleotide sequence ID" value="NZ_JAOCAZ010000005.1"/>
</dbReference>
<name>A0AA42I1H8_9BURK</name>
<evidence type="ECO:0000313" key="2">
    <source>
        <dbReference type="Proteomes" id="UP001158297"/>
    </source>
</evidence>
<sequence>MPTESKHKIQKEIDQASERVGALCELLEAAQHNKVSASCIHSILKPIARQLDHAAGAIADASLNHQ</sequence>
<organism evidence="1 2">
    <name type="scientific">Comamonas aquatica</name>
    <dbReference type="NCBI Taxonomy" id="225991"/>
    <lineage>
        <taxon>Bacteria</taxon>
        <taxon>Pseudomonadati</taxon>
        <taxon>Pseudomonadota</taxon>
        <taxon>Betaproteobacteria</taxon>
        <taxon>Burkholderiales</taxon>
        <taxon>Comamonadaceae</taxon>
        <taxon>Comamonas</taxon>
    </lineage>
</organism>
<dbReference type="Proteomes" id="UP001158297">
    <property type="component" value="Unassembled WGS sequence"/>
</dbReference>
<gene>
    <name evidence="1" type="ORF">N7330_14550</name>
</gene>
<comment type="caution">
    <text evidence="1">The sequence shown here is derived from an EMBL/GenBank/DDBJ whole genome shotgun (WGS) entry which is preliminary data.</text>
</comment>
<reference evidence="1" key="1">
    <citation type="submission" date="2022-09" db="EMBL/GenBank/DDBJ databases">
        <title>Intensive care unit water sources are persistently colonized with multi-drug resistant bacteria and are the site of extensive horizontal gene transfer of antibiotic resistance genes.</title>
        <authorList>
            <person name="Diorio-Toth L."/>
        </authorList>
    </citation>
    <scope>NUCLEOTIDE SEQUENCE</scope>
    <source>
        <strain evidence="1">GD04130</strain>
    </source>
</reference>